<accession>A0A840L9A2</accession>
<dbReference type="PANTHER" id="PTHR34473:SF2">
    <property type="entry name" value="UPF0699 TRANSMEMBRANE PROTEIN YDBT"/>
    <property type="match status" value="1"/>
</dbReference>
<evidence type="ECO:0000256" key="1">
    <source>
        <dbReference type="SAM" id="Phobius"/>
    </source>
</evidence>
<sequence length="169" mass="18776">MPETAPALPQEETTGQALAKLPGLLWLIRLRSLAAALLAAGLLALPGLLWAPRPWAWLALTLLPLAAACSWRYATRYFAAYQARWLPEEGVVLNQGVWWRSEVWVPMARLQHLDLSQGPLDRRWGMASLSLHTAGTHDHKTRIHGLPLAQAQALREALLPRLKAAPEHD</sequence>
<keyword evidence="1" id="KW-0472">Membrane</keyword>
<name>A0A840L9A2_9BURK</name>
<reference evidence="3 4" key="1">
    <citation type="submission" date="2020-08" db="EMBL/GenBank/DDBJ databases">
        <title>Functional genomics of gut bacteria from endangered species of beetles.</title>
        <authorList>
            <person name="Carlos-Shanley C."/>
        </authorList>
    </citation>
    <scope>NUCLEOTIDE SEQUENCE [LARGE SCALE GENOMIC DNA]</scope>
    <source>
        <strain evidence="3 4">S00239</strain>
    </source>
</reference>
<dbReference type="EMBL" id="JACHLP010000003">
    <property type="protein sequence ID" value="MBB4843335.1"/>
    <property type="molecule type" value="Genomic_DNA"/>
</dbReference>
<evidence type="ECO:0000259" key="2">
    <source>
        <dbReference type="Pfam" id="PF03703"/>
    </source>
</evidence>
<comment type="caution">
    <text evidence="3">The sequence shown here is derived from an EMBL/GenBank/DDBJ whole genome shotgun (WGS) entry which is preliminary data.</text>
</comment>
<dbReference type="Proteomes" id="UP000562027">
    <property type="component" value="Unassembled WGS sequence"/>
</dbReference>
<dbReference type="InterPro" id="IPR005182">
    <property type="entry name" value="YdbS-like_PH"/>
</dbReference>
<evidence type="ECO:0000313" key="4">
    <source>
        <dbReference type="Proteomes" id="UP000562027"/>
    </source>
</evidence>
<keyword evidence="1" id="KW-0812">Transmembrane</keyword>
<gene>
    <name evidence="3" type="ORF">HNP55_001854</name>
</gene>
<keyword evidence="1" id="KW-1133">Transmembrane helix</keyword>
<feature type="transmembrane region" description="Helical" evidence="1">
    <location>
        <begin position="30"/>
        <end position="49"/>
    </location>
</feature>
<organism evidence="3 4">
    <name type="scientific">Roseateles oligotrophus</name>
    <dbReference type="NCBI Taxonomy" id="1769250"/>
    <lineage>
        <taxon>Bacteria</taxon>
        <taxon>Pseudomonadati</taxon>
        <taxon>Pseudomonadota</taxon>
        <taxon>Betaproteobacteria</taxon>
        <taxon>Burkholderiales</taxon>
        <taxon>Sphaerotilaceae</taxon>
        <taxon>Roseateles</taxon>
    </lineage>
</organism>
<proteinExistence type="predicted"/>
<dbReference type="Pfam" id="PF03703">
    <property type="entry name" value="bPH_2"/>
    <property type="match status" value="1"/>
</dbReference>
<keyword evidence="4" id="KW-1185">Reference proteome</keyword>
<feature type="domain" description="YdbS-like PH" evidence="2">
    <location>
        <begin position="88"/>
        <end position="157"/>
    </location>
</feature>
<dbReference type="AlphaFoldDB" id="A0A840L9A2"/>
<protein>
    <submittedName>
        <fullName evidence="3">Membrane protein YdbS with pleckstrin-like domain</fullName>
    </submittedName>
</protein>
<dbReference type="RefSeq" id="WP_184298488.1">
    <property type="nucleotide sequence ID" value="NZ_JACHLP010000003.1"/>
</dbReference>
<evidence type="ECO:0000313" key="3">
    <source>
        <dbReference type="EMBL" id="MBB4843335.1"/>
    </source>
</evidence>
<dbReference type="PANTHER" id="PTHR34473">
    <property type="entry name" value="UPF0699 TRANSMEMBRANE PROTEIN YDBS"/>
    <property type="match status" value="1"/>
</dbReference>
<feature type="transmembrane region" description="Helical" evidence="1">
    <location>
        <begin position="55"/>
        <end position="74"/>
    </location>
</feature>